<dbReference type="Proteomes" id="UP000184339">
    <property type="component" value="Unassembled WGS sequence"/>
</dbReference>
<dbReference type="AlphaFoldDB" id="A0A1M7LA46"/>
<name>A0A1M7LA46_9BURK</name>
<proteinExistence type="predicted"/>
<evidence type="ECO:0000313" key="2">
    <source>
        <dbReference type="EMBL" id="SHM75002.1"/>
    </source>
</evidence>
<keyword evidence="3" id="KW-1185">Reference proteome</keyword>
<protein>
    <submittedName>
        <fullName evidence="2">Uncharacterized protein</fullName>
    </submittedName>
</protein>
<reference evidence="3" key="1">
    <citation type="submission" date="2016-11" db="EMBL/GenBank/DDBJ databases">
        <authorList>
            <person name="Varghese N."/>
            <person name="Submissions S."/>
        </authorList>
    </citation>
    <scope>NUCLEOTIDE SEQUENCE [LARGE SCALE GENOMIC DNA]</scope>
    <source>
        <strain evidence="3">Sac-22</strain>
    </source>
</reference>
<feature type="signal peptide" evidence="1">
    <location>
        <begin position="1"/>
        <end position="23"/>
    </location>
</feature>
<feature type="chain" id="PRO_5009927843" evidence="1">
    <location>
        <begin position="24"/>
        <end position="43"/>
    </location>
</feature>
<dbReference type="STRING" id="551987.SAMN05192549_102401"/>
<dbReference type="EMBL" id="FRCX01000002">
    <property type="protein sequence ID" value="SHM75002.1"/>
    <property type="molecule type" value="Genomic_DNA"/>
</dbReference>
<organism evidence="2 3">
    <name type="scientific">Duganella sacchari</name>
    <dbReference type="NCBI Taxonomy" id="551987"/>
    <lineage>
        <taxon>Bacteria</taxon>
        <taxon>Pseudomonadati</taxon>
        <taxon>Pseudomonadota</taxon>
        <taxon>Betaproteobacteria</taxon>
        <taxon>Burkholderiales</taxon>
        <taxon>Oxalobacteraceae</taxon>
        <taxon>Telluria group</taxon>
        <taxon>Duganella</taxon>
    </lineage>
</organism>
<sequence>MKSKIAKLAVAAGLLTTSAFALAANAGCCGDVICCIKMLACCL</sequence>
<accession>A0A1M7LA46</accession>
<keyword evidence="1" id="KW-0732">Signal</keyword>
<evidence type="ECO:0000256" key="1">
    <source>
        <dbReference type="SAM" id="SignalP"/>
    </source>
</evidence>
<dbReference type="RefSeq" id="WP_255490671.1">
    <property type="nucleotide sequence ID" value="NZ_FRCX01000002.1"/>
</dbReference>
<gene>
    <name evidence="2" type="ORF">SAMN05192549_102401</name>
</gene>
<evidence type="ECO:0000313" key="3">
    <source>
        <dbReference type="Proteomes" id="UP000184339"/>
    </source>
</evidence>